<dbReference type="GeneID" id="303297244"/>
<feature type="transmembrane region" description="Helical" evidence="1">
    <location>
        <begin position="148"/>
        <end position="170"/>
    </location>
</feature>
<dbReference type="EMBL" id="JBHSLN010000023">
    <property type="protein sequence ID" value="MFC5297774.1"/>
    <property type="molecule type" value="Genomic_DNA"/>
</dbReference>
<sequence length="213" mass="21853">MIRILELVGLLAPLAGLALLIVYRRTTPRASLVLALSGCALAMLGVLVGFLGRRALPLGSLHGGGFAGMADLMSQVSLLRLALLGVAAALLAVAALQGRSGRARRSGRATALLWLAAGAVLLGIGLVVTVPVTGLEHELTGRDHEGLALLAGLIGETVEFATLGLGILALTVAVTTGRRGEDAGTGRRSSRDPAVVVVDSARSAWATFRTLRR</sequence>
<accession>A0ABW0FFI8</accession>
<gene>
    <name evidence="2" type="ORF">ACFPK8_09660</name>
</gene>
<feature type="transmembrane region" description="Helical" evidence="1">
    <location>
        <begin position="72"/>
        <end position="97"/>
    </location>
</feature>
<evidence type="ECO:0000313" key="3">
    <source>
        <dbReference type="Proteomes" id="UP001595937"/>
    </source>
</evidence>
<feature type="transmembrane region" description="Helical" evidence="1">
    <location>
        <begin position="6"/>
        <end position="23"/>
    </location>
</feature>
<keyword evidence="1" id="KW-0472">Membrane</keyword>
<dbReference type="RefSeq" id="WP_193116454.1">
    <property type="nucleotide sequence ID" value="NZ_BAAAIR010000034.1"/>
</dbReference>
<evidence type="ECO:0000313" key="2">
    <source>
        <dbReference type="EMBL" id="MFC5297774.1"/>
    </source>
</evidence>
<proteinExistence type="predicted"/>
<evidence type="ECO:0000256" key="1">
    <source>
        <dbReference type="SAM" id="Phobius"/>
    </source>
</evidence>
<keyword evidence="1" id="KW-1133">Transmembrane helix</keyword>
<keyword evidence="3" id="KW-1185">Reference proteome</keyword>
<comment type="caution">
    <text evidence="2">The sequence shown here is derived from an EMBL/GenBank/DDBJ whole genome shotgun (WGS) entry which is preliminary data.</text>
</comment>
<feature type="transmembrane region" description="Helical" evidence="1">
    <location>
        <begin position="30"/>
        <end position="52"/>
    </location>
</feature>
<dbReference type="Proteomes" id="UP001595937">
    <property type="component" value="Unassembled WGS sequence"/>
</dbReference>
<organism evidence="2 3">
    <name type="scientific">Brachybacterium tyrofermentans</name>
    <dbReference type="NCBI Taxonomy" id="47848"/>
    <lineage>
        <taxon>Bacteria</taxon>
        <taxon>Bacillati</taxon>
        <taxon>Actinomycetota</taxon>
        <taxon>Actinomycetes</taxon>
        <taxon>Micrococcales</taxon>
        <taxon>Dermabacteraceae</taxon>
        <taxon>Brachybacterium</taxon>
    </lineage>
</organism>
<keyword evidence="1" id="KW-0812">Transmembrane</keyword>
<feature type="transmembrane region" description="Helical" evidence="1">
    <location>
        <begin position="109"/>
        <end position="128"/>
    </location>
</feature>
<reference evidence="3" key="1">
    <citation type="journal article" date="2019" name="Int. J. Syst. Evol. Microbiol.">
        <title>The Global Catalogue of Microorganisms (GCM) 10K type strain sequencing project: providing services to taxonomists for standard genome sequencing and annotation.</title>
        <authorList>
            <consortium name="The Broad Institute Genomics Platform"/>
            <consortium name="The Broad Institute Genome Sequencing Center for Infectious Disease"/>
            <person name="Wu L."/>
            <person name="Ma J."/>
        </authorList>
    </citation>
    <scope>NUCLEOTIDE SEQUENCE [LARGE SCALE GENOMIC DNA]</scope>
    <source>
        <strain evidence="3">CGMCC 1.16455</strain>
    </source>
</reference>
<protein>
    <submittedName>
        <fullName evidence="2">Uncharacterized protein</fullName>
    </submittedName>
</protein>
<name>A0ABW0FFI8_9MICO</name>